<sequence length="122" mass="14324">MATRHIITMLEKTLQVETENTISHLTTSLSDRILSQSAAIQENNCYHTIGEWYKNHFLFQQDDFLWAKYVFYDAYCEEIKKQGHLTKRVRQILESLARMHGKQYIASILNMPFPKERAKGTA</sequence>
<dbReference type="OMA" id="HENNCYH"/>
<dbReference type="Proteomes" id="UP000297630">
    <property type="component" value="Unassembled WGS sequence"/>
</dbReference>
<evidence type="ECO:0000313" key="1">
    <source>
        <dbReference type="EMBL" id="AJG78691.1"/>
    </source>
</evidence>
<accession>A0A0B5NXJ4</accession>
<dbReference type="Proteomes" id="UP000031876">
    <property type="component" value="Chromosome"/>
</dbReference>
<reference evidence="2 6" key="3">
    <citation type="submission" date="2020-05" db="EMBL/GenBank/DDBJ databases">
        <title>FDA dAtabase for Regulatory Grade micrObial Sequences (FDA-ARGOS): Supporting development and validation of Infectious Disease Dx tests.</title>
        <authorList>
            <person name="Nelson B."/>
            <person name="Plummer A."/>
            <person name="Tallon L."/>
            <person name="Sadzewicz L."/>
            <person name="Zhao X."/>
            <person name="Vavikolanu K."/>
            <person name="Mehta A."/>
            <person name="Aluvathingal J."/>
            <person name="Nadendla S."/>
            <person name="Myers T."/>
            <person name="Yan Y."/>
            <person name="Sichtig H."/>
        </authorList>
    </citation>
    <scope>NUCLEOTIDE SEQUENCE [LARGE SCALE GENOMIC DNA]</scope>
    <source>
        <strain evidence="2 6">FDAARGOS_795</strain>
    </source>
</reference>
<proteinExistence type="predicted"/>
<name>A0A0B5NXJ4_BACTU</name>
<dbReference type="Proteomes" id="UP000501107">
    <property type="component" value="Chromosome"/>
</dbReference>
<evidence type="ECO:0000313" key="6">
    <source>
        <dbReference type="Proteomes" id="UP000501107"/>
    </source>
</evidence>
<evidence type="ECO:0000313" key="5">
    <source>
        <dbReference type="Proteomes" id="UP000297630"/>
    </source>
</evidence>
<dbReference type="AlphaFoldDB" id="A0A0B5NXJ4"/>
<evidence type="ECO:0000313" key="2">
    <source>
        <dbReference type="EMBL" id="QKH25362.1"/>
    </source>
</evidence>
<evidence type="ECO:0000313" key="4">
    <source>
        <dbReference type="Proteomes" id="UP000031876"/>
    </source>
</evidence>
<dbReference type="KEGG" id="btw:BF38_1637"/>
<dbReference type="EMBL" id="CP009335">
    <property type="protein sequence ID" value="AJG78691.1"/>
    <property type="molecule type" value="Genomic_DNA"/>
</dbReference>
<dbReference type="EMBL" id="SCLP01000012">
    <property type="protein sequence ID" value="TFF44548.1"/>
    <property type="molecule type" value="Genomic_DNA"/>
</dbReference>
<protein>
    <submittedName>
        <fullName evidence="3">Uncharacterized protein</fullName>
    </submittedName>
</protein>
<gene>
    <name evidence="1" type="ORF">BF38_1637</name>
    <name evidence="3" type="ORF">EQ803_22505</name>
    <name evidence="2" type="ORF">FOC89_15870</name>
</gene>
<dbReference type="RefSeq" id="WP_000235482.1">
    <property type="nucleotide sequence ID" value="NZ_CP009335.1"/>
</dbReference>
<reference evidence="1 4" key="1">
    <citation type="journal article" date="2015" name="Genome Announc.">
        <title>Complete genome sequences for 35 biothreat assay-relevant bacillus species.</title>
        <authorList>
            <person name="Johnson S.L."/>
            <person name="Daligault H.E."/>
            <person name="Davenport K.W."/>
            <person name="Jaissle J."/>
            <person name="Frey K.G."/>
            <person name="Ladner J.T."/>
            <person name="Broomall S.M."/>
            <person name="Bishop-Lilly K.A."/>
            <person name="Bruce D.C."/>
            <person name="Gibbons H.S."/>
            <person name="Coyne S.R."/>
            <person name="Lo C.C."/>
            <person name="Meincke L."/>
            <person name="Munk A.C."/>
            <person name="Koroleva G.I."/>
            <person name="Rosenzweig C.N."/>
            <person name="Palacios G.F."/>
            <person name="Redden C.L."/>
            <person name="Minogue T.D."/>
            <person name="Chain P.S."/>
        </authorList>
    </citation>
    <scope>NUCLEOTIDE SEQUENCE [LARGE SCALE GENOMIC DNA]</scope>
    <source>
        <strain evidence="1 4">HD1011</strain>
    </source>
</reference>
<organism evidence="3 5">
    <name type="scientific">Bacillus thuringiensis</name>
    <dbReference type="NCBI Taxonomy" id="1428"/>
    <lineage>
        <taxon>Bacteria</taxon>
        <taxon>Bacillati</taxon>
        <taxon>Bacillota</taxon>
        <taxon>Bacilli</taxon>
        <taxon>Bacillales</taxon>
        <taxon>Bacillaceae</taxon>
        <taxon>Bacillus</taxon>
        <taxon>Bacillus cereus group</taxon>
    </lineage>
</organism>
<dbReference type="EMBL" id="CP053980">
    <property type="protein sequence ID" value="QKH25362.1"/>
    <property type="molecule type" value="Genomic_DNA"/>
</dbReference>
<evidence type="ECO:0000313" key="3">
    <source>
        <dbReference type="EMBL" id="TFF44548.1"/>
    </source>
</evidence>
<reference evidence="3 5" key="2">
    <citation type="submission" date="2019-01" db="EMBL/GenBank/DDBJ databases">
        <title>Draft genome sequence of Bacillus sp. DPC6431.</title>
        <authorList>
            <person name="Arbulu S."/>
            <person name="Murphy K."/>
            <person name="O'Sullivan O."/>
            <person name="Rea M.C."/>
            <person name="Hill C."/>
            <person name="Ross R.P."/>
        </authorList>
    </citation>
    <scope>NUCLEOTIDE SEQUENCE [LARGE SCALE GENOMIC DNA]</scope>
    <source>
        <strain evidence="3 5">DPC6431</strain>
    </source>
</reference>